<name>A0ABT9VD21_9BACI</name>
<proteinExistence type="predicted"/>
<dbReference type="RefSeq" id="WP_306974831.1">
    <property type="nucleotide sequence ID" value="NZ_JAUSTQ010000002.1"/>
</dbReference>
<protein>
    <recommendedName>
        <fullName evidence="3">Inhibitor of sigma-G Gin</fullName>
    </recommendedName>
</protein>
<organism evidence="1 2">
    <name type="scientific">Alkalibacillus salilacus</name>
    <dbReference type="NCBI Taxonomy" id="284582"/>
    <lineage>
        <taxon>Bacteria</taxon>
        <taxon>Bacillati</taxon>
        <taxon>Bacillota</taxon>
        <taxon>Bacilli</taxon>
        <taxon>Bacillales</taxon>
        <taxon>Bacillaceae</taxon>
        <taxon>Alkalibacillus</taxon>
    </lineage>
</organism>
<dbReference type="EMBL" id="JAUSTQ010000002">
    <property type="protein sequence ID" value="MDQ0158836.1"/>
    <property type="molecule type" value="Genomic_DNA"/>
</dbReference>
<evidence type="ECO:0008006" key="3">
    <source>
        <dbReference type="Google" id="ProtNLM"/>
    </source>
</evidence>
<gene>
    <name evidence="1" type="ORF">J2S77_000792</name>
</gene>
<reference evidence="1 2" key="1">
    <citation type="submission" date="2023-07" db="EMBL/GenBank/DDBJ databases">
        <title>Genomic Encyclopedia of Type Strains, Phase IV (KMG-IV): sequencing the most valuable type-strain genomes for metagenomic binning, comparative biology and taxonomic classification.</title>
        <authorList>
            <person name="Goeker M."/>
        </authorList>
    </citation>
    <scope>NUCLEOTIDE SEQUENCE [LARGE SCALE GENOMIC DNA]</scope>
    <source>
        <strain evidence="1 2">DSM 16460</strain>
    </source>
</reference>
<accession>A0ABT9VD21</accession>
<evidence type="ECO:0000313" key="1">
    <source>
        <dbReference type="EMBL" id="MDQ0158836.1"/>
    </source>
</evidence>
<dbReference type="Proteomes" id="UP001224359">
    <property type="component" value="Unassembled WGS sequence"/>
</dbReference>
<evidence type="ECO:0000313" key="2">
    <source>
        <dbReference type="Proteomes" id="UP001224359"/>
    </source>
</evidence>
<comment type="caution">
    <text evidence="1">The sequence shown here is derived from an EMBL/GenBank/DDBJ whole genome shotgun (WGS) entry which is preliminary data.</text>
</comment>
<keyword evidence="2" id="KW-1185">Reference proteome</keyword>
<sequence length="58" mass="6725">MCNGNGVVWVEVITGAYDLQRCDCENCEGIQLRKEPIEQTFKKWDAYIEQEQRMKGAV</sequence>